<keyword evidence="1" id="KW-0732">Signal</keyword>
<dbReference type="EMBL" id="CP036433">
    <property type="protein sequence ID" value="QDU96401.1"/>
    <property type="molecule type" value="Genomic_DNA"/>
</dbReference>
<keyword evidence="3" id="KW-1185">Reference proteome</keyword>
<dbReference type="RefSeq" id="WP_145055037.1">
    <property type="nucleotide sequence ID" value="NZ_CP036433.1"/>
</dbReference>
<gene>
    <name evidence="2" type="ORF">Pla8534_42210</name>
</gene>
<dbReference type="Proteomes" id="UP000317648">
    <property type="component" value="Chromosome"/>
</dbReference>
<organism evidence="2 3">
    <name type="scientific">Lignipirellula cremea</name>
    <dbReference type="NCBI Taxonomy" id="2528010"/>
    <lineage>
        <taxon>Bacteria</taxon>
        <taxon>Pseudomonadati</taxon>
        <taxon>Planctomycetota</taxon>
        <taxon>Planctomycetia</taxon>
        <taxon>Pirellulales</taxon>
        <taxon>Pirellulaceae</taxon>
        <taxon>Lignipirellula</taxon>
    </lineage>
</organism>
<evidence type="ECO:0008006" key="4">
    <source>
        <dbReference type="Google" id="ProtNLM"/>
    </source>
</evidence>
<name>A0A518DX34_9BACT</name>
<dbReference type="OrthoDB" id="250033at2"/>
<feature type="chain" id="PRO_5021743672" description="SLA1 homology domain-containing protein" evidence="1">
    <location>
        <begin position="24"/>
        <end position="336"/>
    </location>
</feature>
<feature type="signal peptide" evidence="1">
    <location>
        <begin position="1"/>
        <end position="23"/>
    </location>
</feature>
<sequence length="336" mass="37568" precursor="true">MLARLCSFPILFCFLCLVPALHAEETAAERAERLEAAKSRLAAQQKVLLRYKFVTGETLRWKVVHIASTDTKIQGNTQASQSRSTSIKTWKVEQVSDQGVATIVHSVDQIDMWHKVSDRPEVRYNSETTKTPPPGYEQVANTVGVPLSTYEISTTGEILKRESEHAQMKFGVGDVTPPLPTEAISLGHRWSAPHEVRIRLTDNRVLNIKCRQVYELAAINNGLAEITVETEILTPINDAAAKSQLIQQMTKGRLYFDISQGKLLSKEFDWDESVIGFSGADSLMHYLARFTEQFVTSNQAASNSPIAERQATRPSVALVADEIFIRDRNGEPSLRR</sequence>
<protein>
    <recommendedName>
        <fullName evidence="4">SLA1 homology domain-containing protein</fullName>
    </recommendedName>
</protein>
<evidence type="ECO:0000313" key="3">
    <source>
        <dbReference type="Proteomes" id="UP000317648"/>
    </source>
</evidence>
<evidence type="ECO:0000313" key="2">
    <source>
        <dbReference type="EMBL" id="QDU96401.1"/>
    </source>
</evidence>
<reference evidence="2 3" key="1">
    <citation type="submission" date="2019-02" db="EMBL/GenBank/DDBJ databases">
        <title>Deep-cultivation of Planctomycetes and their phenomic and genomic characterization uncovers novel biology.</title>
        <authorList>
            <person name="Wiegand S."/>
            <person name="Jogler M."/>
            <person name="Boedeker C."/>
            <person name="Pinto D."/>
            <person name="Vollmers J."/>
            <person name="Rivas-Marin E."/>
            <person name="Kohn T."/>
            <person name="Peeters S.H."/>
            <person name="Heuer A."/>
            <person name="Rast P."/>
            <person name="Oberbeckmann S."/>
            <person name="Bunk B."/>
            <person name="Jeske O."/>
            <person name="Meyerdierks A."/>
            <person name="Storesund J.E."/>
            <person name="Kallscheuer N."/>
            <person name="Luecker S."/>
            <person name="Lage O.M."/>
            <person name="Pohl T."/>
            <person name="Merkel B.J."/>
            <person name="Hornburger P."/>
            <person name="Mueller R.-W."/>
            <person name="Bruemmer F."/>
            <person name="Labrenz M."/>
            <person name="Spormann A.M."/>
            <person name="Op den Camp H."/>
            <person name="Overmann J."/>
            <person name="Amann R."/>
            <person name="Jetten M.S.M."/>
            <person name="Mascher T."/>
            <person name="Medema M.H."/>
            <person name="Devos D.P."/>
            <person name="Kaster A.-K."/>
            <person name="Ovreas L."/>
            <person name="Rohde M."/>
            <person name="Galperin M.Y."/>
            <person name="Jogler C."/>
        </authorList>
    </citation>
    <scope>NUCLEOTIDE SEQUENCE [LARGE SCALE GENOMIC DNA]</scope>
    <source>
        <strain evidence="2 3">Pla85_3_4</strain>
    </source>
</reference>
<accession>A0A518DX34</accession>
<evidence type="ECO:0000256" key="1">
    <source>
        <dbReference type="SAM" id="SignalP"/>
    </source>
</evidence>
<dbReference type="AlphaFoldDB" id="A0A518DX34"/>
<dbReference type="KEGG" id="lcre:Pla8534_42210"/>
<proteinExistence type="predicted"/>